<dbReference type="RefSeq" id="WP_008515865.1">
    <property type="nucleotide sequence ID" value="NZ_ACJM01000005.1"/>
</dbReference>
<reference evidence="2 3" key="1">
    <citation type="submission" date="2009-02" db="EMBL/GenBank/DDBJ databases">
        <title>Sequencing of the draft genome and assembly of Dethiobacter alkaliphilus AHT 1.</title>
        <authorList>
            <consortium name="US DOE Joint Genome Institute (JGI-PGF)"/>
            <person name="Lucas S."/>
            <person name="Copeland A."/>
            <person name="Lapidus A."/>
            <person name="Glavina del Rio T."/>
            <person name="Dalin E."/>
            <person name="Tice H."/>
            <person name="Bruce D."/>
            <person name="Goodwin L."/>
            <person name="Pitluck S."/>
            <person name="Larimer F."/>
            <person name="Land M.L."/>
            <person name="Hauser L."/>
            <person name="Muyzer G."/>
        </authorList>
    </citation>
    <scope>NUCLEOTIDE SEQUENCE [LARGE SCALE GENOMIC DNA]</scope>
    <source>
        <strain evidence="2 3">AHT 1</strain>
    </source>
</reference>
<dbReference type="Pfam" id="PF03013">
    <property type="entry name" value="Pyr_excise"/>
    <property type="match status" value="1"/>
</dbReference>
<gene>
    <name evidence="2" type="ORF">DealDRAFT_1243</name>
</gene>
<name>C0GFI4_DETAL</name>
<dbReference type="eggNOG" id="COG3272">
    <property type="taxonomic scope" value="Bacteria"/>
</dbReference>
<dbReference type="STRING" id="555088.DealDRAFT_1243"/>
<proteinExistence type="predicted"/>
<keyword evidence="3" id="KW-1185">Reference proteome</keyword>
<dbReference type="Proteomes" id="UP000006443">
    <property type="component" value="Unassembled WGS sequence"/>
</dbReference>
<sequence length="239" mass="27677">MRVWDIHPGYLSRQSLLGQHAEIHAIINIIVNKKRGYAAHPETKRWKENLVPLVARHDLTVKEMRLRKFKHASPAAVTEVDKGKQALVYLDSPAEQFQLLQNKYANNSQQGRIPLPQNGSQFWAHHKYSIMARGYQFYKEIQGRLITKKDLPIIKETELIDRISTLMNYPPTPGGLRNVTDHLWGYFKKEAAEVERGIYLSLAAKGAAEQILYLFELAEKYQRLYLLHSTVFADLRLQE</sequence>
<comment type="caution">
    <text evidence="2">The sequence shown here is derived from an EMBL/GenBank/DDBJ whole genome shotgun (WGS) entry which is preliminary data.</text>
</comment>
<feature type="domain" description="DUF1722" evidence="1">
    <location>
        <begin position="127"/>
        <end position="232"/>
    </location>
</feature>
<dbReference type="OrthoDB" id="9782576at2"/>
<dbReference type="EMBL" id="ACJM01000005">
    <property type="protein sequence ID" value="EEG77944.1"/>
    <property type="molecule type" value="Genomic_DNA"/>
</dbReference>
<accession>C0GFI4</accession>
<organism evidence="2 3">
    <name type="scientific">Dethiobacter alkaliphilus AHT 1</name>
    <dbReference type="NCBI Taxonomy" id="555088"/>
    <lineage>
        <taxon>Bacteria</taxon>
        <taxon>Bacillati</taxon>
        <taxon>Bacillota</taxon>
        <taxon>Dethiobacteria</taxon>
        <taxon>Dethiobacterales</taxon>
        <taxon>Dethiobacteraceae</taxon>
        <taxon>Dethiobacter</taxon>
    </lineage>
</organism>
<dbReference type="Pfam" id="PF08349">
    <property type="entry name" value="DUF1722"/>
    <property type="match status" value="1"/>
</dbReference>
<evidence type="ECO:0000313" key="3">
    <source>
        <dbReference type="Proteomes" id="UP000006443"/>
    </source>
</evidence>
<protein>
    <recommendedName>
        <fullName evidence="1">DUF1722 domain-containing protein</fullName>
    </recommendedName>
</protein>
<dbReference type="AlphaFoldDB" id="C0GFI4"/>
<dbReference type="InterPro" id="IPR004260">
    <property type="entry name" value="Pyr-dimer_DNA_glycosylase"/>
</dbReference>
<evidence type="ECO:0000313" key="2">
    <source>
        <dbReference type="EMBL" id="EEG77944.1"/>
    </source>
</evidence>
<evidence type="ECO:0000259" key="1">
    <source>
        <dbReference type="Pfam" id="PF08349"/>
    </source>
</evidence>
<dbReference type="InterPro" id="IPR013560">
    <property type="entry name" value="DUF1722"/>
</dbReference>
<dbReference type="SUPFAM" id="SSF47077">
    <property type="entry name" value="T4 endonuclease V"/>
    <property type="match status" value="1"/>
</dbReference>